<feature type="transmembrane region" description="Helical" evidence="18">
    <location>
        <begin position="442"/>
        <end position="465"/>
    </location>
</feature>
<feature type="region of interest" description="Disordered" evidence="17">
    <location>
        <begin position="1000"/>
        <end position="1020"/>
    </location>
</feature>
<dbReference type="PANTHER" id="PTHR32546:SF7">
    <property type="entry name" value="G-PROTEIN COUPLED RECEPTOR 179-RELATED"/>
    <property type="match status" value="1"/>
</dbReference>
<feature type="region of interest" description="Disordered" evidence="17">
    <location>
        <begin position="1668"/>
        <end position="1739"/>
    </location>
</feature>
<evidence type="ECO:0000256" key="19">
    <source>
        <dbReference type="SAM" id="SignalP"/>
    </source>
</evidence>
<dbReference type="Pfam" id="PF00003">
    <property type="entry name" value="7tm_3"/>
    <property type="match status" value="1"/>
</dbReference>
<feature type="region of interest" description="Disordered" evidence="17">
    <location>
        <begin position="1362"/>
        <end position="1419"/>
    </location>
</feature>
<evidence type="ECO:0000313" key="21">
    <source>
        <dbReference type="EMBL" id="KAL1265581.1"/>
    </source>
</evidence>
<proteinExistence type="inferred from homology"/>
<feature type="region of interest" description="Disordered" evidence="17">
    <location>
        <begin position="1302"/>
        <end position="1340"/>
    </location>
</feature>
<evidence type="ECO:0000256" key="13">
    <source>
        <dbReference type="ARBA" id="ARBA00023224"/>
    </source>
</evidence>
<evidence type="ECO:0000256" key="17">
    <source>
        <dbReference type="SAM" id="MobiDB-lite"/>
    </source>
</evidence>
<dbReference type="InterPro" id="IPR043458">
    <property type="entry name" value="GPR158/179"/>
</dbReference>
<evidence type="ECO:0000256" key="9">
    <source>
        <dbReference type="ARBA" id="ARBA00023136"/>
    </source>
</evidence>
<feature type="region of interest" description="Disordered" evidence="17">
    <location>
        <begin position="1048"/>
        <end position="1070"/>
    </location>
</feature>
<keyword evidence="14" id="KW-0628">Postsynaptic cell membrane</keyword>
<evidence type="ECO:0000256" key="12">
    <source>
        <dbReference type="ARBA" id="ARBA00023180"/>
    </source>
</evidence>
<keyword evidence="10" id="KW-1015">Disulfide bond</keyword>
<comment type="caution">
    <text evidence="21">The sequence shown here is derived from an EMBL/GenBank/DDBJ whole genome shotgun (WGS) entry which is preliminary data.</text>
</comment>
<evidence type="ECO:0000256" key="11">
    <source>
        <dbReference type="ARBA" id="ARBA00023170"/>
    </source>
</evidence>
<evidence type="ECO:0000256" key="6">
    <source>
        <dbReference type="ARBA" id="ARBA00022989"/>
    </source>
</evidence>
<comment type="similarity">
    <text evidence="2">Belongs to the G-protein coupled receptor 3 family.</text>
</comment>
<evidence type="ECO:0000256" key="3">
    <source>
        <dbReference type="ARBA" id="ARBA00022475"/>
    </source>
</evidence>
<gene>
    <name evidence="21" type="ORF">QQF64_003608</name>
</gene>
<protein>
    <recommendedName>
        <fullName evidence="20">G-protein coupled receptors family 3 profile domain-containing protein</fullName>
    </recommendedName>
</protein>
<feature type="compositionally biased region" description="Basic and acidic residues" evidence="17">
    <location>
        <begin position="1683"/>
        <end position="1698"/>
    </location>
</feature>
<evidence type="ECO:0000256" key="15">
    <source>
        <dbReference type="ARBA" id="ARBA00023273"/>
    </source>
</evidence>
<evidence type="ECO:0000256" key="5">
    <source>
        <dbReference type="ARBA" id="ARBA00022729"/>
    </source>
</evidence>
<evidence type="ECO:0000256" key="8">
    <source>
        <dbReference type="ARBA" id="ARBA00023040"/>
    </source>
</evidence>
<keyword evidence="8" id="KW-0297">G-protein coupled receptor</keyword>
<feature type="region of interest" description="Disordered" evidence="17">
    <location>
        <begin position="1075"/>
        <end position="1094"/>
    </location>
</feature>
<comment type="subcellular location">
    <subcellularLocation>
        <location evidence="1">Cell projection</location>
        <location evidence="1">Neuron projection</location>
    </subcellularLocation>
    <subcellularLocation>
        <location evidence="16">Postsynaptic cell membrane</location>
        <topology evidence="16">Multi-pass membrane protein</topology>
    </subcellularLocation>
</comment>
<dbReference type="Pfam" id="PF22572">
    <property type="entry name" value="GPR158_179_EC"/>
    <property type="match status" value="1"/>
</dbReference>
<keyword evidence="3" id="KW-1003">Cell membrane</keyword>
<feature type="compositionally biased region" description="Polar residues" evidence="17">
    <location>
        <begin position="1668"/>
        <end position="1680"/>
    </location>
</feature>
<keyword evidence="7" id="KW-0770">Synapse</keyword>
<dbReference type="CDD" id="cd15293">
    <property type="entry name" value="7tmC_GPR158-like"/>
    <property type="match status" value="1"/>
</dbReference>
<evidence type="ECO:0000256" key="18">
    <source>
        <dbReference type="SAM" id="Phobius"/>
    </source>
</evidence>
<feature type="transmembrane region" description="Helical" evidence="18">
    <location>
        <begin position="477"/>
        <end position="495"/>
    </location>
</feature>
<organism evidence="21 22">
    <name type="scientific">Cirrhinus molitorella</name>
    <name type="common">mud carp</name>
    <dbReference type="NCBI Taxonomy" id="172907"/>
    <lineage>
        <taxon>Eukaryota</taxon>
        <taxon>Metazoa</taxon>
        <taxon>Chordata</taxon>
        <taxon>Craniata</taxon>
        <taxon>Vertebrata</taxon>
        <taxon>Euteleostomi</taxon>
        <taxon>Actinopterygii</taxon>
        <taxon>Neopterygii</taxon>
        <taxon>Teleostei</taxon>
        <taxon>Ostariophysi</taxon>
        <taxon>Cypriniformes</taxon>
        <taxon>Cyprinidae</taxon>
        <taxon>Labeoninae</taxon>
        <taxon>Labeonini</taxon>
        <taxon>Cirrhinus</taxon>
    </lineage>
</organism>
<keyword evidence="22" id="KW-1185">Reference proteome</keyword>
<feature type="signal peptide" evidence="19">
    <location>
        <begin position="1"/>
        <end position="18"/>
    </location>
</feature>
<evidence type="ECO:0000259" key="20">
    <source>
        <dbReference type="PROSITE" id="PS50259"/>
    </source>
</evidence>
<dbReference type="PANTHER" id="PTHR32546">
    <property type="entry name" value="G-PROTEIN COUPLED RECEPTOR 158-RELATED"/>
    <property type="match status" value="1"/>
</dbReference>
<keyword evidence="11" id="KW-0675">Receptor</keyword>
<dbReference type="InterPro" id="IPR054714">
    <property type="entry name" value="GPR158_179_extracellular"/>
</dbReference>
<keyword evidence="13" id="KW-0807">Transducer</keyword>
<feature type="region of interest" description="Disordered" evidence="17">
    <location>
        <begin position="47"/>
        <end position="66"/>
    </location>
</feature>
<keyword evidence="6 18" id="KW-1133">Transmembrane helix</keyword>
<feature type="transmembrane region" description="Helical" evidence="18">
    <location>
        <begin position="633"/>
        <end position="654"/>
    </location>
</feature>
<dbReference type="PROSITE" id="PS50259">
    <property type="entry name" value="G_PROTEIN_RECEP_F3_4"/>
    <property type="match status" value="1"/>
</dbReference>
<dbReference type="EMBL" id="JAYMGO010000011">
    <property type="protein sequence ID" value="KAL1265581.1"/>
    <property type="molecule type" value="Genomic_DNA"/>
</dbReference>
<feature type="transmembrane region" description="Helical" evidence="18">
    <location>
        <begin position="405"/>
        <end position="430"/>
    </location>
</feature>
<evidence type="ECO:0000256" key="10">
    <source>
        <dbReference type="ARBA" id="ARBA00023157"/>
    </source>
</evidence>
<keyword evidence="15" id="KW-0966">Cell projection</keyword>
<dbReference type="InterPro" id="IPR017978">
    <property type="entry name" value="GPCR_3_C"/>
</dbReference>
<keyword evidence="9 18" id="KW-0472">Membrane</keyword>
<feature type="region of interest" description="Disordered" evidence="17">
    <location>
        <begin position="1433"/>
        <end position="1455"/>
    </location>
</feature>
<evidence type="ECO:0000256" key="2">
    <source>
        <dbReference type="ARBA" id="ARBA00007242"/>
    </source>
</evidence>
<feature type="chain" id="PRO_5046067383" description="G-protein coupled receptors family 3 profile domain-containing protein" evidence="19">
    <location>
        <begin position="19"/>
        <end position="1795"/>
    </location>
</feature>
<evidence type="ECO:0000256" key="14">
    <source>
        <dbReference type="ARBA" id="ARBA00023257"/>
    </source>
</evidence>
<evidence type="ECO:0000313" key="22">
    <source>
        <dbReference type="Proteomes" id="UP001558613"/>
    </source>
</evidence>
<evidence type="ECO:0000256" key="7">
    <source>
        <dbReference type="ARBA" id="ARBA00023018"/>
    </source>
</evidence>
<evidence type="ECO:0000256" key="1">
    <source>
        <dbReference type="ARBA" id="ARBA00004487"/>
    </source>
</evidence>
<dbReference type="Proteomes" id="UP001558613">
    <property type="component" value="Unassembled WGS sequence"/>
</dbReference>
<feature type="compositionally biased region" description="Polar residues" evidence="17">
    <location>
        <begin position="1404"/>
        <end position="1413"/>
    </location>
</feature>
<reference evidence="21 22" key="1">
    <citation type="submission" date="2023-09" db="EMBL/GenBank/DDBJ databases">
        <authorList>
            <person name="Wang M."/>
        </authorList>
    </citation>
    <scope>NUCLEOTIDE SEQUENCE [LARGE SCALE GENOMIC DNA]</scope>
    <source>
        <strain evidence="21">GT-2023</strain>
        <tissue evidence="21">Liver</tissue>
    </source>
</reference>
<evidence type="ECO:0000256" key="4">
    <source>
        <dbReference type="ARBA" id="ARBA00022692"/>
    </source>
</evidence>
<keyword evidence="5 19" id="KW-0732">Signal</keyword>
<keyword evidence="12" id="KW-0325">Glycoprotein</keyword>
<feature type="domain" description="G-protein coupled receptors family 3 profile" evidence="20">
    <location>
        <begin position="407"/>
        <end position="656"/>
    </location>
</feature>
<name>A0ABR3MLT3_9TELE</name>
<sequence length="1795" mass="200425">MDMCAGLLLLLLPRLLSAQLTTVSELEDTSSLEFTPTPCITDPNTVAGKTVSSSNVPTSPPPVKVSTEEDRSAVENYLYTGNSSSLAASTCTQSFQLPVRLGSPSRDLLPFMHQAIASLTNAANFLNLIFQASELRETSVREDIEWYHALVRAMLEGDRPGLVRRAFLTFDADPTIQQPQLVLRASKDTTQDILLQDLTSAWNGFRPPAPDQSWFDTFKSSSPPLHALSKRVLLNDLSTLDTPKWARGDSYVINSSGVQWGKAPFLECVDGRFLPGWLLSLSMPFYGLKPDLSPEFRGVIRVDVNIQGFSVDQCASGDFWFANTHQCNQTSMECESIPQHGFRMGQYCCRCKKGYYSPNPDIENNRKNRVNSTRACYPEVPVCLPCWPGCDECEDGAPCWVQEDWLLRTGVLAVQGLFMVLVLISMLVAYQCRRTKRIRSSGLLLLEMILCGSLLLYFPVFILYFRPSTFRCILLRWVRLLGFAIVYGTVTLKMYRVLKVFLSRTAQRVPYITTTGVLRMLGVIVLTVSWFLCAWTVGVLQNRDRNVPLLIISTTSEGQGFNVCDLDRWDYMMAVAELLFLCWGSFLCSAVKAVPSAFHEPRYMSIAIHNELLLSSVFHLLRFARPSIHPDWMLLLFFTHTHVTITVTLGLLFVPKFLHMSRPGREEIAAEVYEDEVDLRRSCSYLNSSFNSNCWSDHSLDPDDIRDELKKLYSQLEVHKTKRMANSNPHLPKKRSSRLSIGRSLIKRISEIPESLSRQCSREDKDINAAIGTITRSGSYYKTHQTSSIIKMNETLMQPSPKLRKSHSAYECTPEREVSLLNSIRIKEKRVSLHSDSGSINATLLVCKSASAHNLSVDTNLLLPEPSRFQKSLSVIERNDHRSVAPCRSIENVSLAGKAAPTEKPQPTVDVDIKRQTSSALLSESFDKAEVCPWEVPEEHPTNKNEKHVTYSISNQEELKSPGATSSPTLLYVCPWEFLPPPTLPATETGNGIHLDADSTKPKPPISCSAPGSPHTIPGKPKDFRVLSFRSTTQSLLAAKGIGEVGRSMSREKSLQESNVREGTLQKSLSTSMRLCPGSAASDKRTPQTHRRAMTTVGTKPCLVKQTAIRLPSTDSPEKSPKHAAPVHICPWESEEVILEVKKQNVNDSVLQRQYSDKQVLSVTVSNDVFKPPESQLKSLLVVPNTEVCPWDVPKPFHQTSISEVCPWEVVEVEQLQTKGTYTDVCPWETDADPSRVTEDNICNINVEVPMSEDTQKQVNVKPEERSSVIDTNVSQVRQGSIKTPSDTMKPGERVIYVNTRQSPVDKELAQRDAGSEETSNVPKQEESDFPEPPPPVIDVTSWESEANTKDTTKETTTMKANVCPWDAEVSEKSGEIEGSTNKGPTKVDQKQENVHANVCPWETSESPKTTPKQESDCGDVCPWEASESVKTLQKQEGRENVCPWETGEPTKSLQKQESVHAVVCPWEAGEPTKSLQKQESVHAVVCPWEAGEPTNALQKQESIHVDVCPWETTKALQKQDSVLADVCPWETGEPVKTLQKQESFRVDVCPWETGEPAKTMQKQDSVHADVCPWETGETTKALQKQDSVLADVCPWETGEPVKTLQKQESVRADVCPWETGEQTKALQKQDSVLADVCPWETGETVKTLQKQESVYSDVCPWEAKQAPTQFVPQDSTQAVLSKRQDSAQESVYPRENDMGTPPPPSESSTSQINNPDKSEIHPSDTGMQTAEEMRVNTPLARRDALYPWDMGEGRQESITVHDSSDVFTWEETIPEEDDGDAETAAEAFIFPPDL</sequence>
<feature type="transmembrane region" description="Helical" evidence="18">
    <location>
        <begin position="516"/>
        <end position="540"/>
    </location>
</feature>
<feature type="compositionally biased region" description="Basic and acidic residues" evidence="17">
    <location>
        <begin position="1304"/>
        <end position="1315"/>
    </location>
</feature>
<keyword evidence="4 18" id="KW-0812">Transmembrane</keyword>
<evidence type="ECO:0000256" key="16">
    <source>
        <dbReference type="ARBA" id="ARBA00034104"/>
    </source>
</evidence>
<feature type="transmembrane region" description="Helical" evidence="18">
    <location>
        <begin position="571"/>
        <end position="591"/>
    </location>
</feature>
<accession>A0ABR3MLT3</accession>